<keyword evidence="1" id="KW-0547">Nucleotide-binding</keyword>
<dbReference type="InterPro" id="IPR002078">
    <property type="entry name" value="Sigma_54_int"/>
</dbReference>
<dbReference type="PROSITE" id="PS00676">
    <property type="entry name" value="SIGMA54_INTERACT_2"/>
    <property type="match status" value="1"/>
</dbReference>
<feature type="compositionally biased region" description="Polar residues" evidence="6">
    <location>
        <begin position="457"/>
        <end position="466"/>
    </location>
</feature>
<dbReference type="Gene3D" id="1.10.8.60">
    <property type="match status" value="1"/>
</dbReference>
<dbReference type="InterPro" id="IPR025662">
    <property type="entry name" value="Sigma_54_int_dom_ATP-bd_1"/>
</dbReference>
<dbReference type="Gene3D" id="1.10.10.60">
    <property type="entry name" value="Homeodomain-like"/>
    <property type="match status" value="1"/>
</dbReference>
<dbReference type="InterPro" id="IPR058031">
    <property type="entry name" value="AAA_lid_NorR"/>
</dbReference>
<keyword evidence="3" id="KW-0805">Transcription regulation</keyword>
<name>A0ABU3ZJM8_9GAMM</name>
<gene>
    <name evidence="8" type="primary">norR</name>
    <name evidence="8" type="ORF">R2X38_14990</name>
</gene>
<protein>
    <submittedName>
        <fullName evidence="8">Nitric oxide reductase transcriptional regulator NorR</fullName>
    </submittedName>
</protein>
<dbReference type="SMART" id="SM00382">
    <property type="entry name" value="AAA"/>
    <property type="match status" value="1"/>
</dbReference>
<evidence type="ECO:0000256" key="2">
    <source>
        <dbReference type="ARBA" id="ARBA00022840"/>
    </source>
</evidence>
<reference evidence="8 9" key="1">
    <citation type="submission" date="2023-10" db="EMBL/GenBank/DDBJ databases">
        <title>Marine bacteria isolated from horseshoe crab.</title>
        <authorList>
            <person name="Cheng T.H."/>
        </authorList>
    </citation>
    <scope>NUCLEOTIDE SEQUENCE [LARGE SCALE GENOMIC DNA]</scope>
    <source>
        <strain evidence="8 9">HSC6</strain>
    </source>
</reference>
<evidence type="ECO:0000256" key="6">
    <source>
        <dbReference type="SAM" id="MobiDB-lite"/>
    </source>
</evidence>
<dbReference type="NCBIfam" id="NF003451">
    <property type="entry name" value="PRK05022.1"/>
    <property type="match status" value="1"/>
</dbReference>
<evidence type="ECO:0000313" key="9">
    <source>
        <dbReference type="Proteomes" id="UP001186452"/>
    </source>
</evidence>
<feature type="region of interest" description="Disordered" evidence="6">
    <location>
        <begin position="456"/>
        <end position="475"/>
    </location>
</feature>
<proteinExistence type="predicted"/>
<dbReference type="InterPro" id="IPR029016">
    <property type="entry name" value="GAF-like_dom_sf"/>
</dbReference>
<dbReference type="SMART" id="SM00065">
    <property type="entry name" value="GAF"/>
    <property type="match status" value="1"/>
</dbReference>
<keyword evidence="2" id="KW-0067">ATP-binding</keyword>
<sequence>MKNTPKELTQLALDLTQGISSQDRFDRLLSVIKSLFGCDSSALLAFRDQHFSPLAINGLYEEVLGRQFHIDEHPRLEAIARAGDIVRFPHDSDLPDPYDGLIPSHQGNLHVHACIGLPLIANESLIGALTIDGFDPHQFDQFSDDELRVISALAAASLHTALLMERLESQVVNMPTSQGTTNFQAGKLPQTGKVEMIGKSKAMEELRNHIQAVAATELTVLVTGETGVGKELIAASIHQASHRNQQPLVYLNCAALPESVAESELFGHVKGAFTGAISDRKGKFEMADGGTLFLDEVGELPLALQAKLLRVLQYGDLQRVGDDSVLKVNTRIVAATNRLLHEEVKEGKFRADLYHRLSVFPIMAPPLRERENDILLLAGFFMERCKSKLGIQSMRLSHDAVVQLSTYSWPGNVRELEHAINRASVVARAESNDLDFIELQPQHFAFYAESGEEPVLASTSTDTSTEQHGKSPISVDTSIGLKDATNHFQYQFIDDCYQRNNQNWAATARELELDAGNLHRLAKRLGLK</sequence>
<keyword evidence="5" id="KW-0804">Transcription</keyword>
<dbReference type="Gene3D" id="3.30.450.40">
    <property type="match status" value="1"/>
</dbReference>
<dbReference type="Pfam" id="PF25601">
    <property type="entry name" value="AAA_lid_14"/>
    <property type="match status" value="1"/>
</dbReference>
<evidence type="ECO:0000256" key="4">
    <source>
        <dbReference type="ARBA" id="ARBA00023125"/>
    </source>
</evidence>
<evidence type="ECO:0000259" key="7">
    <source>
        <dbReference type="PROSITE" id="PS50045"/>
    </source>
</evidence>
<evidence type="ECO:0000313" key="8">
    <source>
        <dbReference type="EMBL" id="MDV5170310.1"/>
    </source>
</evidence>
<comment type="caution">
    <text evidence="8">The sequence shown here is derived from an EMBL/GenBank/DDBJ whole genome shotgun (WGS) entry which is preliminary data.</text>
</comment>
<evidence type="ECO:0000256" key="3">
    <source>
        <dbReference type="ARBA" id="ARBA00023015"/>
    </source>
</evidence>
<keyword evidence="9" id="KW-1185">Reference proteome</keyword>
<dbReference type="Pfam" id="PF00158">
    <property type="entry name" value="Sigma54_activat"/>
    <property type="match status" value="1"/>
</dbReference>
<dbReference type="PROSITE" id="PS00688">
    <property type="entry name" value="SIGMA54_INTERACT_3"/>
    <property type="match status" value="1"/>
</dbReference>
<dbReference type="Proteomes" id="UP001186452">
    <property type="component" value="Unassembled WGS sequence"/>
</dbReference>
<dbReference type="SUPFAM" id="SSF55781">
    <property type="entry name" value="GAF domain-like"/>
    <property type="match status" value="1"/>
</dbReference>
<dbReference type="InterPro" id="IPR003018">
    <property type="entry name" value="GAF"/>
</dbReference>
<evidence type="ECO:0000256" key="1">
    <source>
        <dbReference type="ARBA" id="ARBA00022741"/>
    </source>
</evidence>
<dbReference type="PANTHER" id="PTHR32071:SF35">
    <property type="entry name" value="ANAEROBIC NITRIC OXIDE REDUCTASE TRANSCRIPTION REGULATOR NORR"/>
    <property type="match status" value="1"/>
</dbReference>
<evidence type="ECO:0000256" key="5">
    <source>
        <dbReference type="ARBA" id="ARBA00023163"/>
    </source>
</evidence>
<dbReference type="CDD" id="cd00009">
    <property type="entry name" value="AAA"/>
    <property type="match status" value="1"/>
</dbReference>
<feature type="domain" description="Sigma-54 factor interaction" evidence="7">
    <location>
        <begin position="196"/>
        <end position="425"/>
    </location>
</feature>
<dbReference type="Pfam" id="PF01590">
    <property type="entry name" value="GAF"/>
    <property type="match status" value="1"/>
</dbReference>
<dbReference type="RefSeq" id="WP_317523105.1">
    <property type="nucleotide sequence ID" value="NZ_JAWJZI010000005.1"/>
</dbReference>
<accession>A0ABU3ZJM8</accession>
<dbReference type="InterPro" id="IPR025943">
    <property type="entry name" value="Sigma_54_int_dom_ATP-bd_2"/>
</dbReference>
<dbReference type="InterPro" id="IPR025944">
    <property type="entry name" value="Sigma_54_int_dom_CS"/>
</dbReference>
<dbReference type="SUPFAM" id="SSF52540">
    <property type="entry name" value="P-loop containing nucleoside triphosphate hydrolases"/>
    <property type="match status" value="1"/>
</dbReference>
<dbReference type="InterPro" id="IPR003593">
    <property type="entry name" value="AAA+_ATPase"/>
</dbReference>
<keyword evidence="4" id="KW-0238">DNA-binding</keyword>
<dbReference type="PROSITE" id="PS50045">
    <property type="entry name" value="SIGMA54_INTERACT_4"/>
    <property type="match status" value="1"/>
</dbReference>
<dbReference type="EMBL" id="JAWJZI010000005">
    <property type="protein sequence ID" value="MDV5170310.1"/>
    <property type="molecule type" value="Genomic_DNA"/>
</dbReference>
<dbReference type="PROSITE" id="PS00675">
    <property type="entry name" value="SIGMA54_INTERACT_1"/>
    <property type="match status" value="1"/>
</dbReference>
<dbReference type="PANTHER" id="PTHR32071">
    <property type="entry name" value="TRANSCRIPTIONAL REGULATORY PROTEIN"/>
    <property type="match status" value="1"/>
</dbReference>
<dbReference type="Gene3D" id="3.40.50.300">
    <property type="entry name" value="P-loop containing nucleotide triphosphate hydrolases"/>
    <property type="match status" value="1"/>
</dbReference>
<organism evidence="8 9">
    <name type="scientific">Photobacterium rosenbergii</name>
    <dbReference type="NCBI Taxonomy" id="294936"/>
    <lineage>
        <taxon>Bacteria</taxon>
        <taxon>Pseudomonadati</taxon>
        <taxon>Pseudomonadota</taxon>
        <taxon>Gammaproteobacteria</taxon>
        <taxon>Vibrionales</taxon>
        <taxon>Vibrionaceae</taxon>
        <taxon>Photobacterium</taxon>
    </lineage>
</organism>
<dbReference type="InterPro" id="IPR027417">
    <property type="entry name" value="P-loop_NTPase"/>
</dbReference>